<evidence type="ECO:0000256" key="3">
    <source>
        <dbReference type="ARBA" id="ARBA00022475"/>
    </source>
</evidence>
<dbReference type="PANTHER" id="PTHR13285:SF23">
    <property type="entry name" value="TEICHOIC ACID D-ALANYLTRANSFERASE"/>
    <property type="match status" value="1"/>
</dbReference>
<evidence type="ECO:0000313" key="12">
    <source>
        <dbReference type="Proteomes" id="UP001147653"/>
    </source>
</evidence>
<dbReference type="InterPro" id="IPR004299">
    <property type="entry name" value="MBOAT_fam"/>
</dbReference>
<evidence type="ECO:0000256" key="2">
    <source>
        <dbReference type="ARBA" id="ARBA00010323"/>
    </source>
</evidence>
<evidence type="ECO:0000256" key="10">
    <source>
        <dbReference type="SAM" id="Phobius"/>
    </source>
</evidence>
<feature type="transmembrane region" description="Helical" evidence="10">
    <location>
        <begin position="355"/>
        <end position="372"/>
    </location>
</feature>
<dbReference type="Pfam" id="PF03062">
    <property type="entry name" value="MBOAT"/>
    <property type="match status" value="1"/>
</dbReference>
<feature type="transmembrane region" description="Helical" evidence="10">
    <location>
        <begin position="433"/>
        <end position="459"/>
    </location>
</feature>
<sequence length="461" mass="51629">MLFPTVQFALFFPVVLVLSWALMKRQALWKPFIIVASYVFYGYADWRFCVLLGAITVGNQAAAVLIARTEGERARSWILGVAVALDLLVLGVFKYYAFFVDSWDRALGPFSLPLPLLTIALPVGVSFFTFQAISYVVDVKRRLVEPASTVDVAIYLSFFPHLVAGPIVRAREFLPQLQQPPDPRKVAVGSGLALIALGLIKKLAIADTLAREVVDPVFAVPDAYAAPDLWLAAYGYTAQIYCDFSGYTDMAIGLALLMGYVFPQNFRSPYRATGFSDFWRRWHMTLSRFLRDFLYIPLGGNRKGKWKTYRNLMLTMVLGGLWHGAAWPFVLWGFFHGACLCIEHAWRGRVKIPAWVRWAVTFHLVVFGWILFRSPNLDIFGDFLERMVEPGPATLFTVPVALMIAAVIGLQLVPERTVERVQVRIERTNPVLLGAGLAVVIALVAATVSSQGVAPFIYFRF</sequence>
<evidence type="ECO:0000256" key="5">
    <source>
        <dbReference type="ARBA" id="ARBA00022692"/>
    </source>
</evidence>
<gene>
    <name evidence="11" type="ORF">OJ997_23965</name>
</gene>
<protein>
    <submittedName>
        <fullName evidence="11">MBOAT family protein</fullName>
    </submittedName>
</protein>
<dbReference type="PANTHER" id="PTHR13285">
    <property type="entry name" value="ACYLTRANSFERASE"/>
    <property type="match status" value="1"/>
</dbReference>
<dbReference type="PIRSF" id="PIRSF500217">
    <property type="entry name" value="AlgI"/>
    <property type="match status" value="1"/>
</dbReference>
<feature type="transmembrane region" description="Helical" evidence="10">
    <location>
        <begin position="393"/>
        <end position="413"/>
    </location>
</feature>
<keyword evidence="12" id="KW-1185">Reference proteome</keyword>
<evidence type="ECO:0000256" key="8">
    <source>
        <dbReference type="ARBA" id="ARBA00023315"/>
    </source>
</evidence>
<feature type="transmembrane region" description="Helical" evidence="10">
    <location>
        <begin position="6"/>
        <end position="23"/>
    </location>
</feature>
<dbReference type="InterPro" id="IPR051085">
    <property type="entry name" value="MB_O-acyltransferase"/>
</dbReference>
<organism evidence="11 12">
    <name type="scientific">Solirubrobacter phytolaccae</name>
    <dbReference type="NCBI Taxonomy" id="1404360"/>
    <lineage>
        <taxon>Bacteria</taxon>
        <taxon>Bacillati</taxon>
        <taxon>Actinomycetota</taxon>
        <taxon>Thermoleophilia</taxon>
        <taxon>Solirubrobacterales</taxon>
        <taxon>Solirubrobacteraceae</taxon>
        <taxon>Solirubrobacter</taxon>
    </lineage>
</organism>
<dbReference type="InterPro" id="IPR024194">
    <property type="entry name" value="Ac/AlaTfrase_AlgI/DltB"/>
</dbReference>
<reference evidence="11" key="1">
    <citation type="submission" date="2022-10" db="EMBL/GenBank/DDBJ databases">
        <title>The WGS of Solirubrobacter phytolaccae KCTC 29190.</title>
        <authorList>
            <person name="Jiang Z."/>
        </authorList>
    </citation>
    <scope>NUCLEOTIDE SEQUENCE</scope>
    <source>
        <strain evidence="11">KCTC 29190</strain>
    </source>
</reference>
<feature type="transmembrane region" description="Helical" evidence="10">
    <location>
        <begin position="312"/>
        <end position="335"/>
    </location>
</feature>
<keyword evidence="3 9" id="KW-1003">Cell membrane</keyword>
<dbReference type="Proteomes" id="UP001147653">
    <property type="component" value="Unassembled WGS sequence"/>
</dbReference>
<evidence type="ECO:0000313" key="11">
    <source>
        <dbReference type="EMBL" id="MDA0183388.1"/>
    </source>
</evidence>
<evidence type="ECO:0000256" key="7">
    <source>
        <dbReference type="ARBA" id="ARBA00023136"/>
    </source>
</evidence>
<dbReference type="PIRSF" id="PIRSF016636">
    <property type="entry name" value="AlgI_DltB"/>
    <property type="match status" value="1"/>
</dbReference>
<keyword evidence="8 9" id="KW-0012">Acyltransferase</keyword>
<comment type="caution">
    <text evidence="11">The sequence shown here is derived from an EMBL/GenBank/DDBJ whole genome shotgun (WGS) entry which is preliminary data.</text>
</comment>
<evidence type="ECO:0000256" key="9">
    <source>
        <dbReference type="PIRNR" id="PIRNR016636"/>
    </source>
</evidence>
<keyword evidence="4 9" id="KW-0808">Transferase</keyword>
<dbReference type="GO" id="GO:0042121">
    <property type="term" value="P:alginic acid biosynthetic process"/>
    <property type="evidence" value="ECO:0007669"/>
    <property type="project" value="InterPro"/>
</dbReference>
<dbReference type="AlphaFoldDB" id="A0A9X3NBI3"/>
<name>A0A9X3NBI3_9ACTN</name>
<accession>A0A9X3NBI3</accession>
<dbReference type="GO" id="GO:0016746">
    <property type="term" value="F:acyltransferase activity"/>
    <property type="evidence" value="ECO:0007669"/>
    <property type="project" value="UniProtKB-KW"/>
</dbReference>
<keyword evidence="7 9" id="KW-0472">Membrane</keyword>
<proteinExistence type="inferred from homology"/>
<dbReference type="GO" id="GO:0005886">
    <property type="term" value="C:plasma membrane"/>
    <property type="evidence" value="ECO:0007669"/>
    <property type="project" value="UniProtKB-SubCell"/>
</dbReference>
<dbReference type="EMBL" id="JAPDDP010000052">
    <property type="protein sequence ID" value="MDA0183388.1"/>
    <property type="molecule type" value="Genomic_DNA"/>
</dbReference>
<feature type="transmembrane region" description="Helical" evidence="10">
    <location>
        <begin position="50"/>
        <end position="67"/>
    </location>
</feature>
<comment type="subcellular location">
    <subcellularLocation>
        <location evidence="1">Cell membrane</location>
        <topology evidence="1">Multi-pass membrane protein</topology>
    </subcellularLocation>
</comment>
<evidence type="ECO:0000256" key="1">
    <source>
        <dbReference type="ARBA" id="ARBA00004651"/>
    </source>
</evidence>
<feature type="transmembrane region" description="Helical" evidence="10">
    <location>
        <begin position="76"/>
        <end position="96"/>
    </location>
</feature>
<comment type="similarity">
    <text evidence="2 9">Belongs to the membrane-bound acyltransferase family.</text>
</comment>
<dbReference type="InterPro" id="IPR028362">
    <property type="entry name" value="AlgI"/>
</dbReference>
<evidence type="ECO:0000256" key="6">
    <source>
        <dbReference type="ARBA" id="ARBA00022989"/>
    </source>
</evidence>
<keyword evidence="5 10" id="KW-0812">Transmembrane</keyword>
<feature type="transmembrane region" description="Helical" evidence="10">
    <location>
        <begin position="116"/>
        <end position="137"/>
    </location>
</feature>
<keyword evidence="6 10" id="KW-1133">Transmembrane helix</keyword>
<dbReference type="RefSeq" id="WP_270027777.1">
    <property type="nucleotide sequence ID" value="NZ_JAPDDP010000052.1"/>
</dbReference>
<evidence type="ECO:0000256" key="4">
    <source>
        <dbReference type="ARBA" id="ARBA00022679"/>
    </source>
</evidence>